<evidence type="ECO:0000256" key="1">
    <source>
        <dbReference type="ARBA" id="ARBA00022729"/>
    </source>
</evidence>
<dbReference type="InterPro" id="IPR026444">
    <property type="entry name" value="Secre_tail"/>
</dbReference>
<sequence length="788" mass="85575">MKYKITFILLFLVSSFSYGQSIFTNNIDGVGGNQPNNFNPFTNGQVIDPNITVSGIGRGTGLTGTNTNNRYNASSWNTATLDANSYFEFTLNPNAGYEIDFISFEYTGQTSATGPTNLAIRSSVDGYISDIGVPAFTGSAIDLSNATYQNITTTITYRVYGWGASSVNGTFSINDFTFNGSVNAIPCYGGTTYTWQAGNWDIPGTPTVNDPVIINDVYNTTTNGSFTACNLTVNAGNTLTVTNGNYIEVENDIIVDGTIIVNPQGAVVQNNNTATVTNNGLIQVVKKTAPMNDWYEYTYWSSPVFGETIETGLSFSQPDRRFSYNGANFLDATMETNNNNATVPGQDDIDDNGDDWAFVSGATVMTPGVGYASTHSQALFIGPPFSSPPYQFDYIFEGPFNNGVITVPVYRNDSNTDDNNWNFIGNPYPSAIDADLFLASNSIIATNTPHNAALDGAIFLWSQNTAPSNTANGNQNLNFAGSDYAVINAIGQTAGGDGTIPSRNIPSGQGFFVVYSDAATPDATTGDISEGTVVFNNSMRVTGNNDQFFRASNKTNKLWLNLTSDNGVFNQILVAYAKGATDANDGMAYDTPKNLASDASAILYSIIENDPKRFVIQGKDMNSINKDEVIKVGYSTKIDIATIYTLSVPQLQGSFLNDNPIFLKDKLLNVLHNLKDNDYNFTSEVGEFNDRFEIAFSEAALSLNDIAFDENALSIIEHKNGDVQFKLNASNKMNAIKIIDLQGRVLYDFNVNSNNETLKLANLRQAPYIAKITLDNNNVITKKTVKKY</sequence>
<dbReference type="EMBL" id="CP157199">
    <property type="protein sequence ID" value="XBG61157.1"/>
    <property type="molecule type" value="Genomic_DNA"/>
</dbReference>
<keyword evidence="1 2" id="KW-0732">Signal</keyword>
<dbReference type="RefSeq" id="WP_347923487.1">
    <property type="nucleotide sequence ID" value="NZ_CP157199.1"/>
</dbReference>
<feature type="chain" id="PRO_5043403098" evidence="2">
    <location>
        <begin position="20"/>
        <end position="788"/>
    </location>
</feature>
<reference evidence="3" key="1">
    <citation type="submission" date="2024-05" db="EMBL/GenBank/DDBJ databases">
        <title>Pontimicrobium maritimus sp. nov., isolated form sea water.</title>
        <authorList>
            <person name="Muhammad N."/>
            <person name="Vuong T.Q."/>
            <person name="Han H.L."/>
            <person name="Kim S.-G."/>
        </authorList>
    </citation>
    <scope>NUCLEOTIDE SEQUENCE</scope>
    <source>
        <strain evidence="3">SW4</strain>
    </source>
</reference>
<accession>A0AAU7BS70</accession>
<evidence type="ECO:0000313" key="3">
    <source>
        <dbReference type="EMBL" id="XBG61157.1"/>
    </source>
</evidence>
<dbReference type="AlphaFoldDB" id="A0AAU7BS70"/>
<gene>
    <name evidence="3" type="ORF">ABGB03_14990</name>
</gene>
<feature type="signal peptide" evidence="2">
    <location>
        <begin position="1"/>
        <end position="19"/>
    </location>
</feature>
<dbReference type="NCBIfam" id="TIGR04183">
    <property type="entry name" value="Por_Secre_tail"/>
    <property type="match status" value="1"/>
</dbReference>
<proteinExistence type="predicted"/>
<name>A0AAU7BS70_9FLAO</name>
<protein>
    <submittedName>
        <fullName evidence="3">T9SS type A sorting domain-containing protein</fullName>
    </submittedName>
</protein>
<organism evidence="3">
    <name type="scientific">Pontimicrobium sp. SW4</name>
    <dbReference type="NCBI Taxonomy" id="3153519"/>
    <lineage>
        <taxon>Bacteria</taxon>
        <taxon>Pseudomonadati</taxon>
        <taxon>Bacteroidota</taxon>
        <taxon>Flavobacteriia</taxon>
        <taxon>Flavobacteriales</taxon>
        <taxon>Flavobacteriaceae</taxon>
        <taxon>Pontimicrobium</taxon>
    </lineage>
</organism>
<evidence type="ECO:0000256" key="2">
    <source>
        <dbReference type="SAM" id="SignalP"/>
    </source>
</evidence>